<sequence>MSAQSFTPHEVMANVASDESHYPPDNDPLVSCMFTAKIEEFNMGWNQATPLQRQDLEWVSCMINRLMGGFQAEVDEGMKVAVARNFWKICCQIDGHGPEFQRTWLQDDMTIMLDHGIAIIRPSATGTRRAQNFWSQLPKEGLPPPPPFLRNVPRYGPSRSMASQPLRHMQSQQPVQHQQPLMNHRKTQQDGNQGEGNAKPGATDETST</sequence>
<name>A0A5M9JXI4_MONFR</name>
<reference evidence="2 3" key="1">
    <citation type="submission" date="2019-06" db="EMBL/GenBank/DDBJ databases">
        <title>Genome Sequence of the Brown Rot Fungal Pathogen Monilinia fructicola.</title>
        <authorList>
            <person name="De Miccolis Angelini R.M."/>
            <person name="Landi L."/>
            <person name="Abate D."/>
            <person name="Pollastro S."/>
            <person name="Romanazzi G."/>
            <person name="Faretra F."/>
        </authorList>
    </citation>
    <scope>NUCLEOTIDE SEQUENCE [LARGE SCALE GENOMIC DNA]</scope>
    <source>
        <strain evidence="2 3">Mfrc123</strain>
    </source>
</reference>
<feature type="compositionally biased region" description="Low complexity" evidence="1">
    <location>
        <begin position="170"/>
        <end position="179"/>
    </location>
</feature>
<dbReference type="EMBL" id="VICG01000004">
    <property type="protein sequence ID" value="KAA8573340.1"/>
    <property type="molecule type" value="Genomic_DNA"/>
</dbReference>
<protein>
    <submittedName>
        <fullName evidence="2">Uncharacterized protein</fullName>
    </submittedName>
</protein>
<evidence type="ECO:0000256" key="1">
    <source>
        <dbReference type="SAM" id="MobiDB-lite"/>
    </source>
</evidence>
<proteinExistence type="predicted"/>
<accession>A0A5M9JXI4</accession>
<feature type="region of interest" description="Disordered" evidence="1">
    <location>
        <begin position="137"/>
        <end position="208"/>
    </location>
</feature>
<evidence type="ECO:0000313" key="2">
    <source>
        <dbReference type="EMBL" id="KAA8573340.1"/>
    </source>
</evidence>
<evidence type="ECO:0000313" key="3">
    <source>
        <dbReference type="Proteomes" id="UP000322873"/>
    </source>
</evidence>
<dbReference type="AlphaFoldDB" id="A0A5M9JXI4"/>
<keyword evidence="3" id="KW-1185">Reference proteome</keyword>
<gene>
    <name evidence="2" type="ORF">EYC84_003826</name>
</gene>
<dbReference type="Proteomes" id="UP000322873">
    <property type="component" value="Unassembled WGS sequence"/>
</dbReference>
<comment type="caution">
    <text evidence="2">The sequence shown here is derived from an EMBL/GenBank/DDBJ whole genome shotgun (WGS) entry which is preliminary data.</text>
</comment>
<organism evidence="2 3">
    <name type="scientific">Monilinia fructicola</name>
    <name type="common">Brown rot fungus</name>
    <name type="synonym">Ciboria fructicola</name>
    <dbReference type="NCBI Taxonomy" id="38448"/>
    <lineage>
        <taxon>Eukaryota</taxon>
        <taxon>Fungi</taxon>
        <taxon>Dikarya</taxon>
        <taxon>Ascomycota</taxon>
        <taxon>Pezizomycotina</taxon>
        <taxon>Leotiomycetes</taxon>
        <taxon>Helotiales</taxon>
        <taxon>Sclerotiniaceae</taxon>
        <taxon>Monilinia</taxon>
    </lineage>
</organism>